<name>A0ABQ3GEG8_9BURK</name>
<dbReference type="Pfam" id="PF01035">
    <property type="entry name" value="DNA_binding_1"/>
    <property type="match status" value="1"/>
</dbReference>
<keyword evidence="3" id="KW-0808">Transferase</keyword>
<dbReference type="InterPro" id="IPR014048">
    <property type="entry name" value="MethylDNA_cys_MeTrfase_DNA-bd"/>
</dbReference>
<dbReference type="Gene3D" id="1.10.10.10">
    <property type="entry name" value="Winged helix-like DNA-binding domain superfamily/Winged helix DNA-binding domain"/>
    <property type="match status" value="1"/>
</dbReference>
<organism evidence="8 9">
    <name type="scientific">Pseudorhodoferax aquiterrae</name>
    <dbReference type="NCBI Taxonomy" id="747304"/>
    <lineage>
        <taxon>Bacteria</taxon>
        <taxon>Pseudomonadati</taxon>
        <taxon>Pseudomonadota</taxon>
        <taxon>Betaproteobacteria</taxon>
        <taxon>Burkholderiales</taxon>
        <taxon>Comamonadaceae</taxon>
    </lineage>
</organism>
<evidence type="ECO:0000256" key="3">
    <source>
        <dbReference type="ARBA" id="ARBA00022679"/>
    </source>
</evidence>
<dbReference type="NCBIfam" id="TIGR00589">
    <property type="entry name" value="ogt"/>
    <property type="match status" value="1"/>
</dbReference>
<dbReference type="InterPro" id="IPR001497">
    <property type="entry name" value="MethylDNA_cys_MeTrfase_AS"/>
</dbReference>
<dbReference type="CDD" id="cd06445">
    <property type="entry name" value="ATase"/>
    <property type="match status" value="1"/>
</dbReference>
<evidence type="ECO:0000256" key="6">
    <source>
        <dbReference type="ARBA" id="ARBA00049348"/>
    </source>
</evidence>
<keyword evidence="9" id="KW-1185">Reference proteome</keyword>
<dbReference type="GO" id="GO:0008168">
    <property type="term" value="F:methyltransferase activity"/>
    <property type="evidence" value="ECO:0007669"/>
    <property type="project" value="UniProtKB-KW"/>
</dbReference>
<accession>A0ABQ3GEG8</accession>
<dbReference type="InterPro" id="IPR036388">
    <property type="entry name" value="WH-like_DNA-bd_sf"/>
</dbReference>
<sequence length="179" mass="18531">MAATGLYLFDTAIGRCGIGWGPRGIASVQLPDRSESRLLARLRQRLPGAQIASPPEAVRGAAERTTALLAGARDDLLDIALDMDGIAPFHQAVYARARAIPPGRTITYGELAADIGEPGAARAVGQALGLNPFAPIVPCHRILAAGARSGGFSAPGGVDTKLRMLLAEHAAFGEPGLFD</sequence>
<gene>
    <name evidence="8" type="ORF">GCM10007320_61010</name>
</gene>
<dbReference type="SUPFAM" id="SSF53155">
    <property type="entry name" value="Methylated DNA-protein cysteine methyltransferase domain"/>
    <property type="match status" value="1"/>
</dbReference>
<dbReference type="EMBL" id="BMYK01000038">
    <property type="protein sequence ID" value="GHD02107.1"/>
    <property type="molecule type" value="Genomic_DNA"/>
</dbReference>
<reference evidence="9" key="1">
    <citation type="journal article" date="2019" name="Int. J. Syst. Evol. Microbiol.">
        <title>The Global Catalogue of Microorganisms (GCM) 10K type strain sequencing project: providing services to taxonomists for standard genome sequencing and annotation.</title>
        <authorList>
            <consortium name="The Broad Institute Genomics Platform"/>
            <consortium name="The Broad Institute Genome Sequencing Center for Infectious Disease"/>
            <person name="Wu L."/>
            <person name="Ma J."/>
        </authorList>
    </citation>
    <scope>NUCLEOTIDE SEQUENCE [LARGE SCALE GENOMIC DNA]</scope>
    <source>
        <strain evidence="9">KCTC 23314</strain>
    </source>
</reference>
<evidence type="ECO:0000256" key="4">
    <source>
        <dbReference type="ARBA" id="ARBA00022763"/>
    </source>
</evidence>
<evidence type="ECO:0000313" key="9">
    <source>
        <dbReference type="Proteomes" id="UP000626210"/>
    </source>
</evidence>
<evidence type="ECO:0000259" key="7">
    <source>
        <dbReference type="Pfam" id="PF01035"/>
    </source>
</evidence>
<dbReference type="InterPro" id="IPR036217">
    <property type="entry name" value="MethylDNA_cys_MeTrfase_DNAb"/>
</dbReference>
<evidence type="ECO:0000256" key="2">
    <source>
        <dbReference type="ARBA" id="ARBA00022603"/>
    </source>
</evidence>
<evidence type="ECO:0000256" key="5">
    <source>
        <dbReference type="ARBA" id="ARBA00023204"/>
    </source>
</evidence>
<dbReference type="PROSITE" id="PS00374">
    <property type="entry name" value="MGMT"/>
    <property type="match status" value="1"/>
</dbReference>
<comment type="catalytic activity">
    <reaction evidence="1">
        <text>a 4-O-methyl-thymidine in DNA + L-cysteinyl-[protein] = a thymidine in DNA + S-methyl-L-cysteinyl-[protein]</text>
        <dbReference type="Rhea" id="RHEA:53428"/>
        <dbReference type="Rhea" id="RHEA-COMP:10131"/>
        <dbReference type="Rhea" id="RHEA-COMP:10132"/>
        <dbReference type="Rhea" id="RHEA-COMP:13555"/>
        <dbReference type="Rhea" id="RHEA-COMP:13556"/>
        <dbReference type="ChEBI" id="CHEBI:29950"/>
        <dbReference type="ChEBI" id="CHEBI:82612"/>
        <dbReference type="ChEBI" id="CHEBI:137386"/>
        <dbReference type="ChEBI" id="CHEBI:137387"/>
        <dbReference type="EC" id="2.1.1.63"/>
    </reaction>
</comment>
<dbReference type="Gene3D" id="3.30.160.70">
    <property type="entry name" value="Methylated DNA-protein cysteine methyltransferase domain"/>
    <property type="match status" value="1"/>
</dbReference>
<proteinExistence type="predicted"/>
<dbReference type="Proteomes" id="UP000626210">
    <property type="component" value="Unassembled WGS sequence"/>
</dbReference>
<evidence type="ECO:0000313" key="8">
    <source>
        <dbReference type="EMBL" id="GHD02107.1"/>
    </source>
</evidence>
<keyword evidence="5" id="KW-0234">DNA repair</keyword>
<dbReference type="PANTHER" id="PTHR10815">
    <property type="entry name" value="METHYLATED-DNA--PROTEIN-CYSTEINE METHYLTRANSFERASE"/>
    <property type="match status" value="1"/>
</dbReference>
<dbReference type="GO" id="GO:0032259">
    <property type="term" value="P:methylation"/>
    <property type="evidence" value="ECO:0007669"/>
    <property type="project" value="UniProtKB-KW"/>
</dbReference>
<dbReference type="PANTHER" id="PTHR10815:SF5">
    <property type="entry name" value="METHYLATED-DNA--PROTEIN-CYSTEINE METHYLTRANSFERASE"/>
    <property type="match status" value="1"/>
</dbReference>
<comment type="catalytic activity">
    <reaction evidence="6">
        <text>a 6-O-methyl-2'-deoxyguanosine in DNA + L-cysteinyl-[protein] = S-methyl-L-cysteinyl-[protein] + a 2'-deoxyguanosine in DNA</text>
        <dbReference type="Rhea" id="RHEA:24000"/>
        <dbReference type="Rhea" id="RHEA-COMP:10131"/>
        <dbReference type="Rhea" id="RHEA-COMP:10132"/>
        <dbReference type="Rhea" id="RHEA-COMP:11367"/>
        <dbReference type="Rhea" id="RHEA-COMP:11368"/>
        <dbReference type="ChEBI" id="CHEBI:29950"/>
        <dbReference type="ChEBI" id="CHEBI:82612"/>
        <dbReference type="ChEBI" id="CHEBI:85445"/>
        <dbReference type="ChEBI" id="CHEBI:85448"/>
        <dbReference type="EC" id="2.1.1.63"/>
    </reaction>
</comment>
<protein>
    <submittedName>
        <fullName evidence="8">Methylated-DNA--protein-cysteine methyltransferase</fullName>
    </submittedName>
</protein>
<keyword evidence="4" id="KW-0227">DNA damage</keyword>
<dbReference type="SUPFAM" id="SSF46767">
    <property type="entry name" value="Methylated DNA-protein cysteine methyltransferase, C-terminal domain"/>
    <property type="match status" value="1"/>
</dbReference>
<dbReference type="RefSeq" id="WP_189690623.1">
    <property type="nucleotide sequence ID" value="NZ_BMYK01000038.1"/>
</dbReference>
<feature type="domain" description="Methylated-DNA-[protein]-cysteine S-methyltransferase DNA binding" evidence="7">
    <location>
        <begin position="88"/>
        <end position="169"/>
    </location>
</feature>
<comment type="caution">
    <text evidence="8">The sequence shown here is derived from an EMBL/GenBank/DDBJ whole genome shotgun (WGS) entry which is preliminary data.</text>
</comment>
<dbReference type="InterPro" id="IPR036631">
    <property type="entry name" value="MGMT_N_sf"/>
</dbReference>
<keyword evidence="2 8" id="KW-0489">Methyltransferase</keyword>
<evidence type="ECO:0000256" key="1">
    <source>
        <dbReference type="ARBA" id="ARBA00001286"/>
    </source>
</evidence>